<comment type="subcellular location">
    <subcellularLocation>
        <location evidence="1">Cell outer membrane</location>
    </subcellularLocation>
</comment>
<evidence type="ECO:0000256" key="3">
    <source>
        <dbReference type="ARBA" id="ARBA00022729"/>
    </source>
</evidence>
<dbReference type="PROSITE" id="PS51257">
    <property type="entry name" value="PROKAR_LIPOPROTEIN"/>
    <property type="match status" value="1"/>
</dbReference>
<keyword evidence="10" id="KW-1185">Reference proteome</keyword>
<evidence type="ECO:0000313" key="9">
    <source>
        <dbReference type="EMBL" id="REA58843.1"/>
    </source>
</evidence>
<name>A0A3D8Y8E9_9BACT</name>
<reference evidence="9 10" key="1">
    <citation type="submission" date="2018-07" db="EMBL/GenBank/DDBJ databases">
        <title>Dyadobacter roseus sp. nov., isolated from rose rhizosphere soil.</title>
        <authorList>
            <person name="Chen L."/>
        </authorList>
    </citation>
    <scope>NUCLEOTIDE SEQUENCE [LARGE SCALE GENOMIC DNA]</scope>
    <source>
        <strain evidence="9 10">RS19</strain>
    </source>
</reference>
<proteinExistence type="inferred from homology"/>
<dbReference type="Pfam" id="PF14322">
    <property type="entry name" value="SusD-like_3"/>
    <property type="match status" value="1"/>
</dbReference>
<evidence type="ECO:0000259" key="7">
    <source>
        <dbReference type="Pfam" id="PF07980"/>
    </source>
</evidence>
<protein>
    <submittedName>
        <fullName evidence="9">RagB/SusD family nutrient uptake outer membrane protein</fullName>
    </submittedName>
</protein>
<dbReference type="GO" id="GO:0009279">
    <property type="term" value="C:cell outer membrane"/>
    <property type="evidence" value="ECO:0007669"/>
    <property type="project" value="UniProtKB-SubCell"/>
</dbReference>
<evidence type="ECO:0000259" key="8">
    <source>
        <dbReference type="Pfam" id="PF14322"/>
    </source>
</evidence>
<evidence type="ECO:0000313" key="10">
    <source>
        <dbReference type="Proteomes" id="UP000256373"/>
    </source>
</evidence>
<dbReference type="InterPro" id="IPR012944">
    <property type="entry name" value="SusD_RagB_dom"/>
</dbReference>
<keyword evidence="4" id="KW-0472">Membrane</keyword>
<accession>A0A3D8Y8E9</accession>
<dbReference type="Gene3D" id="1.25.40.390">
    <property type="match status" value="1"/>
</dbReference>
<feature type="signal peptide" evidence="6">
    <location>
        <begin position="1"/>
        <end position="21"/>
    </location>
</feature>
<comment type="caution">
    <text evidence="9">The sequence shown here is derived from an EMBL/GenBank/DDBJ whole genome shotgun (WGS) entry which is preliminary data.</text>
</comment>
<dbReference type="AlphaFoldDB" id="A0A3D8Y8E9"/>
<dbReference type="InterPro" id="IPR033985">
    <property type="entry name" value="SusD-like_N"/>
</dbReference>
<dbReference type="Proteomes" id="UP000256373">
    <property type="component" value="Unassembled WGS sequence"/>
</dbReference>
<evidence type="ECO:0000256" key="2">
    <source>
        <dbReference type="ARBA" id="ARBA00006275"/>
    </source>
</evidence>
<dbReference type="SUPFAM" id="SSF48452">
    <property type="entry name" value="TPR-like"/>
    <property type="match status" value="1"/>
</dbReference>
<dbReference type="Pfam" id="PF07980">
    <property type="entry name" value="SusD_RagB"/>
    <property type="match status" value="1"/>
</dbReference>
<dbReference type="RefSeq" id="WP_115832595.1">
    <property type="nucleotide sequence ID" value="NZ_QNUL01000018.1"/>
</dbReference>
<comment type="similarity">
    <text evidence="2">Belongs to the SusD family.</text>
</comment>
<dbReference type="EMBL" id="QNUL01000018">
    <property type="protein sequence ID" value="REA58843.1"/>
    <property type="molecule type" value="Genomic_DNA"/>
</dbReference>
<sequence>MKRYNAIILGTMLLLSSCAGKLDLLPQQEVDSETVLNSDTNIKRALAGAYDAISDAFVLGGDMALFSELLASNSEIAWEGTYNQPRDVYRKSILVNNSFVRDIWLESYKTINIANNVLSAIDRVNEADQDRVKGEALLLRAITYFELVQLYALPYSAGNTGSNPGLPLVLEPTIAAEPGKIVTRASVEATYAQIIQDAVEAESLLPETNGIYLNQIAANAYLSRIYLQKADYAKALAAANKGISLATSNGMALTTTYAAAFNNAANSVEDIFAIQVSDQDGDNDMQLFWSIPQYGGRDGDVSVQTKHLNLYEAADARLKLFYEGSGAVRSGKWMLQFKNIPAFRLAELYLTRAESNQRLSSQLGATPAADLNLIRRRVGLTAITAPTLDIILKERKLELAHEGQGIHDLKRLKQNSDNLAYDANSLVLPIPQREVDASGIVQNKGY</sequence>
<organism evidence="9 10">
    <name type="scientific">Dyadobacter luteus</name>
    <dbReference type="NCBI Taxonomy" id="2259619"/>
    <lineage>
        <taxon>Bacteria</taxon>
        <taxon>Pseudomonadati</taxon>
        <taxon>Bacteroidota</taxon>
        <taxon>Cytophagia</taxon>
        <taxon>Cytophagales</taxon>
        <taxon>Spirosomataceae</taxon>
        <taxon>Dyadobacter</taxon>
    </lineage>
</organism>
<keyword evidence="3 6" id="KW-0732">Signal</keyword>
<feature type="domain" description="RagB/SusD" evidence="7">
    <location>
        <begin position="338"/>
        <end position="420"/>
    </location>
</feature>
<evidence type="ECO:0000256" key="6">
    <source>
        <dbReference type="SAM" id="SignalP"/>
    </source>
</evidence>
<keyword evidence="5" id="KW-0998">Cell outer membrane</keyword>
<evidence type="ECO:0000256" key="5">
    <source>
        <dbReference type="ARBA" id="ARBA00023237"/>
    </source>
</evidence>
<gene>
    <name evidence="9" type="ORF">DSL64_19420</name>
</gene>
<dbReference type="OrthoDB" id="630434at2"/>
<feature type="chain" id="PRO_5017564658" evidence="6">
    <location>
        <begin position="22"/>
        <end position="446"/>
    </location>
</feature>
<evidence type="ECO:0000256" key="1">
    <source>
        <dbReference type="ARBA" id="ARBA00004442"/>
    </source>
</evidence>
<feature type="domain" description="SusD-like N-terminal" evidence="8">
    <location>
        <begin position="22"/>
        <end position="227"/>
    </location>
</feature>
<dbReference type="InterPro" id="IPR011990">
    <property type="entry name" value="TPR-like_helical_dom_sf"/>
</dbReference>
<evidence type="ECO:0000256" key="4">
    <source>
        <dbReference type="ARBA" id="ARBA00023136"/>
    </source>
</evidence>